<evidence type="ECO:0000313" key="3">
    <source>
        <dbReference type="Proteomes" id="UP000014227"/>
    </source>
</evidence>
<sequence length="221" mass="24848">MLRLEEFLLQFACGVFLSFSVLTLGFLGIDFVGRDLFAWLQRRRCWRQPCSALVHELAPLLLSEDSRVAIDAAMRLADAGDCSAVPHLVHALRVTVEMQHPGWRERGEVFTEALAKLGDGRALPLLRELEDVRGIGFIPSIRRAILYLEPRSLLLRAGTLPSDPPALLLQPVGRHVEELKTLLHILPKDRGVPYERFSMHFGEEENVSLLSNERAEPPQGD</sequence>
<dbReference type="PATRIC" id="fig|1303518.3.peg.340"/>
<protein>
    <recommendedName>
        <fullName evidence="4">HEAT repeat domain-containing protein</fullName>
    </recommendedName>
</protein>
<feature type="transmembrane region" description="Helical" evidence="1">
    <location>
        <begin position="7"/>
        <end position="29"/>
    </location>
</feature>
<dbReference type="STRING" id="454171.CP488_00823"/>
<dbReference type="Proteomes" id="UP000014227">
    <property type="component" value="Chromosome I"/>
</dbReference>
<name>S0ESE4_CHTCT</name>
<evidence type="ECO:0000313" key="2">
    <source>
        <dbReference type="EMBL" id="CCW34171.1"/>
    </source>
</evidence>
<proteinExistence type="predicted"/>
<keyword evidence="1" id="KW-0472">Membrane</keyword>
<dbReference type="Gene3D" id="1.25.10.10">
    <property type="entry name" value="Leucine-rich Repeat Variant"/>
    <property type="match status" value="1"/>
</dbReference>
<dbReference type="KEGG" id="ccz:CCALI_00334"/>
<gene>
    <name evidence="2" type="ORF">CCALI_00334</name>
</gene>
<dbReference type="InterPro" id="IPR011989">
    <property type="entry name" value="ARM-like"/>
</dbReference>
<keyword evidence="3" id="KW-1185">Reference proteome</keyword>
<dbReference type="eggNOG" id="COG1413">
    <property type="taxonomic scope" value="Bacteria"/>
</dbReference>
<dbReference type="InParanoid" id="S0ESE4"/>
<evidence type="ECO:0008006" key="4">
    <source>
        <dbReference type="Google" id="ProtNLM"/>
    </source>
</evidence>
<dbReference type="AlphaFoldDB" id="S0ESE4"/>
<dbReference type="EMBL" id="HF951689">
    <property type="protein sequence ID" value="CCW34171.1"/>
    <property type="molecule type" value="Genomic_DNA"/>
</dbReference>
<keyword evidence="1" id="KW-1133">Transmembrane helix</keyword>
<evidence type="ECO:0000256" key="1">
    <source>
        <dbReference type="SAM" id="Phobius"/>
    </source>
</evidence>
<accession>S0ESE4</accession>
<reference evidence="3" key="1">
    <citation type="submission" date="2013-03" db="EMBL/GenBank/DDBJ databases">
        <title>Genome sequence of Chthonomonas calidirosea, the first sequenced genome from the Armatimonadetes phylum (formally candidate division OP10).</title>
        <authorList>
            <person name="Lee K.C.Y."/>
            <person name="Morgan X.C."/>
            <person name="Dunfield P.F."/>
            <person name="Tamas I."/>
            <person name="Houghton K.M."/>
            <person name="Vyssotski M."/>
            <person name="Ryan J.L.J."/>
            <person name="Lagutin K."/>
            <person name="McDonald I.R."/>
            <person name="Stott M.B."/>
        </authorList>
    </citation>
    <scope>NUCLEOTIDE SEQUENCE [LARGE SCALE GENOMIC DNA]</scope>
    <source>
        <strain evidence="3">DSM 23976 / ICMP 18418 / T49</strain>
    </source>
</reference>
<keyword evidence="1" id="KW-0812">Transmembrane</keyword>
<dbReference type="HOGENOM" id="CLU_1248812_0_0_0"/>
<organism evidence="2 3">
    <name type="scientific">Chthonomonas calidirosea (strain DSM 23976 / ICMP 18418 / T49)</name>
    <dbReference type="NCBI Taxonomy" id="1303518"/>
    <lineage>
        <taxon>Bacteria</taxon>
        <taxon>Bacillati</taxon>
        <taxon>Armatimonadota</taxon>
        <taxon>Chthonomonadia</taxon>
        <taxon>Chthonomonadales</taxon>
        <taxon>Chthonomonadaceae</taxon>
        <taxon>Chthonomonas</taxon>
    </lineage>
</organism>